<name>A0A2P2NUI4_RHIMU</name>
<dbReference type="AlphaFoldDB" id="A0A2P2NUI4"/>
<evidence type="ECO:0000313" key="1">
    <source>
        <dbReference type="EMBL" id="MBX46187.1"/>
    </source>
</evidence>
<dbReference type="EMBL" id="GGEC01065703">
    <property type="protein sequence ID" value="MBX46187.1"/>
    <property type="molecule type" value="Transcribed_RNA"/>
</dbReference>
<proteinExistence type="predicted"/>
<accession>A0A2P2NUI4</accession>
<reference evidence="1" key="1">
    <citation type="submission" date="2018-02" db="EMBL/GenBank/DDBJ databases">
        <title>Rhizophora mucronata_Transcriptome.</title>
        <authorList>
            <person name="Meera S.P."/>
            <person name="Sreeshan A."/>
            <person name="Augustine A."/>
        </authorList>
    </citation>
    <scope>NUCLEOTIDE SEQUENCE</scope>
    <source>
        <tissue evidence="1">Leaf</tissue>
    </source>
</reference>
<protein>
    <submittedName>
        <fullName evidence="1">Uncharacterized protein</fullName>
    </submittedName>
</protein>
<sequence length="52" mass="6134">MKLAYHIQIFFYTNTYVAIASSLHYHGHQVLLWLNNLGSSHEYKQIKPINTE</sequence>
<organism evidence="1">
    <name type="scientific">Rhizophora mucronata</name>
    <name type="common">Asiatic mangrove</name>
    <dbReference type="NCBI Taxonomy" id="61149"/>
    <lineage>
        <taxon>Eukaryota</taxon>
        <taxon>Viridiplantae</taxon>
        <taxon>Streptophyta</taxon>
        <taxon>Embryophyta</taxon>
        <taxon>Tracheophyta</taxon>
        <taxon>Spermatophyta</taxon>
        <taxon>Magnoliopsida</taxon>
        <taxon>eudicotyledons</taxon>
        <taxon>Gunneridae</taxon>
        <taxon>Pentapetalae</taxon>
        <taxon>rosids</taxon>
        <taxon>fabids</taxon>
        <taxon>Malpighiales</taxon>
        <taxon>Rhizophoraceae</taxon>
        <taxon>Rhizophora</taxon>
    </lineage>
</organism>